<dbReference type="PRINTS" id="PR00344">
    <property type="entry name" value="BCTRLSENSOR"/>
</dbReference>
<dbReference type="Gene3D" id="3.30.450.20">
    <property type="entry name" value="PAS domain"/>
    <property type="match status" value="1"/>
</dbReference>
<evidence type="ECO:0000256" key="4">
    <source>
        <dbReference type="ARBA" id="ARBA00022553"/>
    </source>
</evidence>
<evidence type="ECO:0000313" key="12">
    <source>
        <dbReference type="Proteomes" id="UP001197875"/>
    </source>
</evidence>
<feature type="domain" description="Histidine kinase" evidence="10">
    <location>
        <begin position="238"/>
        <end position="454"/>
    </location>
</feature>
<dbReference type="SMART" id="SM00388">
    <property type="entry name" value="HisKA"/>
    <property type="match status" value="1"/>
</dbReference>
<accession>A0AAE3DTB3</accession>
<evidence type="ECO:0000256" key="9">
    <source>
        <dbReference type="SAM" id="Phobius"/>
    </source>
</evidence>
<dbReference type="PROSITE" id="PS50109">
    <property type="entry name" value="HIS_KIN"/>
    <property type="match status" value="1"/>
</dbReference>
<dbReference type="InterPro" id="IPR004358">
    <property type="entry name" value="Sig_transdc_His_kin-like_C"/>
</dbReference>
<dbReference type="InterPro" id="IPR003594">
    <property type="entry name" value="HATPase_dom"/>
</dbReference>
<dbReference type="Proteomes" id="UP001197875">
    <property type="component" value="Unassembled WGS sequence"/>
</dbReference>
<dbReference type="RefSeq" id="WP_227615272.1">
    <property type="nucleotide sequence ID" value="NZ_JAJEPR010000014.1"/>
</dbReference>
<dbReference type="GO" id="GO:0000155">
    <property type="term" value="F:phosphorelay sensor kinase activity"/>
    <property type="evidence" value="ECO:0007669"/>
    <property type="project" value="InterPro"/>
</dbReference>
<dbReference type="SUPFAM" id="SSF55874">
    <property type="entry name" value="ATPase domain of HSP90 chaperone/DNA topoisomerase II/histidine kinase"/>
    <property type="match status" value="1"/>
</dbReference>
<dbReference type="PANTHER" id="PTHR45453:SF1">
    <property type="entry name" value="PHOSPHATE REGULON SENSOR PROTEIN PHOR"/>
    <property type="match status" value="1"/>
</dbReference>
<keyword evidence="4" id="KW-0597">Phosphoprotein</keyword>
<dbReference type="InterPro" id="IPR036890">
    <property type="entry name" value="HATPase_C_sf"/>
</dbReference>
<name>A0AAE3DTB3_9FIRM</name>
<dbReference type="Gene3D" id="3.30.565.10">
    <property type="entry name" value="Histidine kinase-like ATPase, C-terminal domain"/>
    <property type="match status" value="1"/>
</dbReference>
<evidence type="ECO:0000256" key="5">
    <source>
        <dbReference type="ARBA" id="ARBA00022679"/>
    </source>
</evidence>
<dbReference type="GO" id="GO:0005886">
    <property type="term" value="C:plasma membrane"/>
    <property type="evidence" value="ECO:0007669"/>
    <property type="project" value="TreeGrafter"/>
</dbReference>
<dbReference type="SUPFAM" id="SSF47384">
    <property type="entry name" value="Homodimeric domain of signal transducing histidine kinase"/>
    <property type="match status" value="1"/>
</dbReference>
<keyword evidence="12" id="KW-1185">Reference proteome</keyword>
<dbReference type="GO" id="GO:0004721">
    <property type="term" value="F:phosphoprotein phosphatase activity"/>
    <property type="evidence" value="ECO:0007669"/>
    <property type="project" value="TreeGrafter"/>
</dbReference>
<reference evidence="11 12" key="1">
    <citation type="submission" date="2021-10" db="EMBL/GenBank/DDBJ databases">
        <title>Anaerobic single-cell dispensing facilitates the cultivation of human gut bacteria.</title>
        <authorList>
            <person name="Afrizal A."/>
        </authorList>
    </citation>
    <scope>NUCLEOTIDE SEQUENCE [LARGE SCALE GENOMIC DNA]</scope>
    <source>
        <strain evidence="11 12">CLA-AA-H277</strain>
    </source>
</reference>
<dbReference type="InterPro" id="IPR050351">
    <property type="entry name" value="BphY/WalK/GraS-like"/>
</dbReference>
<protein>
    <recommendedName>
        <fullName evidence="3">histidine kinase</fullName>
        <ecNumber evidence="3">2.7.13.3</ecNumber>
    </recommendedName>
</protein>
<dbReference type="CDD" id="cd00082">
    <property type="entry name" value="HisKA"/>
    <property type="match status" value="1"/>
</dbReference>
<evidence type="ECO:0000313" key="11">
    <source>
        <dbReference type="EMBL" id="MCC2190103.1"/>
    </source>
</evidence>
<dbReference type="Gene3D" id="1.10.287.130">
    <property type="match status" value="1"/>
</dbReference>
<organism evidence="11 12">
    <name type="scientific">Fusicatenibacter faecihominis</name>
    <dbReference type="NCBI Taxonomy" id="2881276"/>
    <lineage>
        <taxon>Bacteria</taxon>
        <taxon>Bacillati</taxon>
        <taxon>Bacillota</taxon>
        <taxon>Clostridia</taxon>
        <taxon>Lachnospirales</taxon>
        <taxon>Lachnospiraceae</taxon>
        <taxon>Fusicatenibacter</taxon>
    </lineage>
</organism>
<feature type="transmembrane region" description="Helical" evidence="9">
    <location>
        <begin position="154"/>
        <end position="176"/>
    </location>
</feature>
<dbReference type="AlphaFoldDB" id="A0AAE3DTB3"/>
<evidence type="ECO:0000256" key="1">
    <source>
        <dbReference type="ARBA" id="ARBA00000085"/>
    </source>
</evidence>
<evidence type="ECO:0000259" key="10">
    <source>
        <dbReference type="PROSITE" id="PS50109"/>
    </source>
</evidence>
<evidence type="ECO:0000256" key="8">
    <source>
        <dbReference type="ARBA" id="ARBA00023136"/>
    </source>
</evidence>
<dbReference type="Pfam" id="PF02518">
    <property type="entry name" value="HATPase_c"/>
    <property type="match status" value="1"/>
</dbReference>
<dbReference type="FunFam" id="3.30.565.10:FF:000006">
    <property type="entry name" value="Sensor histidine kinase WalK"/>
    <property type="match status" value="1"/>
</dbReference>
<dbReference type="InterPro" id="IPR005467">
    <property type="entry name" value="His_kinase_dom"/>
</dbReference>
<dbReference type="CDD" id="cd00075">
    <property type="entry name" value="HATPase"/>
    <property type="match status" value="1"/>
</dbReference>
<dbReference type="InterPro" id="IPR036097">
    <property type="entry name" value="HisK_dim/P_sf"/>
</dbReference>
<evidence type="ECO:0000256" key="2">
    <source>
        <dbReference type="ARBA" id="ARBA00004370"/>
    </source>
</evidence>
<gene>
    <name evidence="11" type="ORF">LKD71_09840</name>
</gene>
<sequence>MRKKMLKNASFLVIVAVFLSFVTASLVMYEKVRDAVKGSIRDEAEYVRTLMEAARETGASGDVYLVSTVGQTTANRITLVDSAGKVLYDSEEDPETMENHASRPEFIEARENGSCEMVRYSETLSRQTFYYAVRLDNGEILRVARTTDSVFKTLFSGTLILGGVLLLVLLFTIYIITVHTNKIMEPINELDLEHPLNNVIYEEMRPLLGRLDEQNRQIARQMEELKEAGEVRREFSANVSHELKTPLMSISGYAEIMENGLVRPEDIPEFAGRIHHEATRLKTLVEDIIELSKLDENSGKLPFETVDIGEMSREVLKNLEHQAEKKKINLIFTGEDTRNIRGVYRLLYEIFYNLADNAVKYTGECGRVHVDLRETPEGIVWSVEDNGIGIAKEDQERIFERFYRVDKSHSRETGGTGLGLSIVKHAALVHQAKIRVESEVGKGTKITVVFQKEN</sequence>
<dbReference type="InterPro" id="IPR031967">
    <property type="entry name" value="PhoR_single_Cache-like_dom"/>
</dbReference>
<comment type="subcellular location">
    <subcellularLocation>
        <location evidence="2">Membrane</location>
    </subcellularLocation>
</comment>
<dbReference type="InterPro" id="IPR003661">
    <property type="entry name" value="HisK_dim/P_dom"/>
</dbReference>
<evidence type="ECO:0000256" key="3">
    <source>
        <dbReference type="ARBA" id="ARBA00012438"/>
    </source>
</evidence>
<keyword evidence="9" id="KW-0812">Transmembrane</keyword>
<evidence type="ECO:0000256" key="7">
    <source>
        <dbReference type="ARBA" id="ARBA00023012"/>
    </source>
</evidence>
<comment type="catalytic activity">
    <reaction evidence="1">
        <text>ATP + protein L-histidine = ADP + protein N-phospho-L-histidine.</text>
        <dbReference type="EC" id="2.7.13.3"/>
    </reaction>
</comment>
<dbReference type="Pfam" id="PF00512">
    <property type="entry name" value="HisKA"/>
    <property type="match status" value="1"/>
</dbReference>
<dbReference type="PANTHER" id="PTHR45453">
    <property type="entry name" value="PHOSPHATE REGULON SENSOR PROTEIN PHOR"/>
    <property type="match status" value="1"/>
</dbReference>
<dbReference type="FunFam" id="1.10.287.130:FF:000001">
    <property type="entry name" value="Two-component sensor histidine kinase"/>
    <property type="match status" value="1"/>
</dbReference>
<keyword evidence="5" id="KW-0808">Transferase</keyword>
<dbReference type="EMBL" id="JAJEPR010000014">
    <property type="protein sequence ID" value="MCC2190103.1"/>
    <property type="molecule type" value="Genomic_DNA"/>
</dbReference>
<proteinExistence type="predicted"/>
<dbReference type="GO" id="GO:0016036">
    <property type="term" value="P:cellular response to phosphate starvation"/>
    <property type="evidence" value="ECO:0007669"/>
    <property type="project" value="TreeGrafter"/>
</dbReference>
<evidence type="ECO:0000256" key="6">
    <source>
        <dbReference type="ARBA" id="ARBA00022777"/>
    </source>
</evidence>
<keyword evidence="9" id="KW-1133">Transmembrane helix</keyword>
<comment type="caution">
    <text evidence="11">The sequence shown here is derived from an EMBL/GenBank/DDBJ whole genome shotgun (WGS) entry which is preliminary data.</text>
</comment>
<dbReference type="EC" id="2.7.13.3" evidence="3"/>
<keyword evidence="7" id="KW-0902">Two-component regulatory system</keyword>
<dbReference type="SMART" id="SM00387">
    <property type="entry name" value="HATPase_c"/>
    <property type="match status" value="1"/>
</dbReference>
<keyword evidence="8 9" id="KW-0472">Membrane</keyword>
<keyword evidence="6 11" id="KW-0418">Kinase</keyword>
<dbReference type="Pfam" id="PF16736">
    <property type="entry name" value="sCache_like"/>
    <property type="match status" value="1"/>
</dbReference>